<gene>
    <name evidence="1" type="ORF">F8388_012457</name>
</gene>
<name>A0A7J6H1F9_CANSA</name>
<dbReference type="EMBL" id="JAATIP010000034">
    <property type="protein sequence ID" value="KAF4388480.1"/>
    <property type="molecule type" value="Genomic_DNA"/>
</dbReference>
<reference evidence="1 2" key="1">
    <citation type="journal article" date="2020" name="bioRxiv">
        <title>Sequence and annotation of 42 cannabis genomes reveals extensive copy number variation in cannabinoid synthesis and pathogen resistance genes.</title>
        <authorList>
            <person name="Mckernan K.J."/>
            <person name="Helbert Y."/>
            <person name="Kane L.T."/>
            <person name="Ebling H."/>
            <person name="Zhang L."/>
            <person name="Liu B."/>
            <person name="Eaton Z."/>
            <person name="Mclaughlin S."/>
            <person name="Kingan S."/>
            <person name="Baybayan P."/>
            <person name="Concepcion G."/>
            <person name="Jordan M."/>
            <person name="Riva A."/>
            <person name="Barbazuk W."/>
            <person name="Harkins T."/>
        </authorList>
    </citation>
    <scope>NUCLEOTIDE SEQUENCE [LARGE SCALE GENOMIC DNA]</scope>
    <source>
        <strain evidence="2">cv. Jamaican Lion 4</strain>
        <tissue evidence="1">Leaf</tissue>
    </source>
</reference>
<protein>
    <submittedName>
        <fullName evidence="1">Uncharacterized protein</fullName>
    </submittedName>
</protein>
<evidence type="ECO:0000313" key="1">
    <source>
        <dbReference type="EMBL" id="KAF4388480.1"/>
    </source>
</evidence>
<dbReference type="Proteomes" id="UP000525078">
    <property type="component" value="Unassembled WGS sequence"/>
</dbReference>
<dbReference type="AlphaFoldDB" id="A0A7J6H1F9"/>
<accession>A0A7J6H1F9</accession>
<proteinExistence type="predicted"/>
<organism evidence="1 2">
    <name type="scientific">Cannabis sativa</name>
    <name type="common">Hemp</name>
    <name type="synonym">Marijuana</name>
    <dbReference type="NCBI Taxonomy" id="3483"/>
    <lineage>
        <taxon>Eukaryota</taxon>
        <taxon>Viridiplantae</taxon>
        <taxon>Streptophyta</taxon>
        <taxon>Embryophyta</taxon>
        <taxon>Tracheophyta</taxon>
        <taxon>Spermatophyta</taxon>
        <taxon>Magnoliopsida</taxon>
        <taxon>eudicotyledons</taxon>
        <taxon>Gunneridae</taxon>
        <taxon>Pentapetalae</taxon>
        <taxon>rosids</taxon>
        <taxon>fabids</taxon>
        <taxon>Rosales</taxon>
        <taxon>Cannabaceae</taxon>
        <taxon>Cannabis</taxon>
    </lineage>
</organism>
<sequence length="123" mass="13876">MSFDGAVVICKWKKVHIYTKENEKETERYRNKLIFNKVLKHVMMIVVVVVEVVGKQTEENACCDFQLSSAQLTPPLPHSLSCSCQKWDPYRHPCLTANASIEWNLGLATPVPPAASFALPMTK</sequence>
<evidence type="ECO:0000313" key="2">
    <source>
        <dbReference type="Proteomes" id="UP000525078"/>
    </source>
</evidence>
<comment type="caution">
    <text evidence="1">The sequence shown here is derived from an EMBL/GenBank/DDBJ whole genome shotgun (WGS) entry which is preliminary data.</text>
</comment>